<keyword evidence="2" id="KW-1185">Reference proteome</keyword>
<dbReference type="EMBL" id="JAAWWK010000002">
    <property type="protein sequence ID" value="NKI16886.1"/>
    <property type="molecule type" value="Genomic_DNA"/>
</dbReference>
<protein>
    <submittedName>
        <fullName evidence="1">Uncharacterized protein</fullName>
    </submittedName>
</protein>
<dbReference type="RefSeq" id="WP_168449430.1">
    <property type="nucleotide sequence ID" value="NZ_JAAWWK010000002.1"/>
</dbReference>
<organism evidence="1 2">
    <name type="scientific">Spongiibacter thalassae</name>
    <dbReference type="NCBI Taxonomy" id="2721624"/>
    <lineage>
        <taxon>Bacteria</taxon>
        <taxon>Pseudomonadati</taxon>
        <taxon>Pseudomonadota</taxon>
        <taxon>Gammaproteobacteria</taxon>
        <taxon>Cellvibrionales</taxon>
        <taxon>Spongiibacteraceae</taxon>
        <taxon>Spongiibacter</taxon>
    </lineage>
</organism>
<evidence type="ECO:0000313" key="1">
    <source>
        <dbReference type="EMBL" id="NKI16886.1"/>
    </source>
</evidence>
<proteinExistence type="predicted"/>
<sequence>MAEGKNGDKQKFEMRRLRGLAHARYLRERWGLVAGLTPEEIYGYEVPWGEAVALYRALRSSSKEGGSVDMSDVDSWERVYVEFCMNLYERRQVLLAEKERLMAMIREDRDNSSESLVLPDRERLIQSLTVIELWLTDDAPQNRLEAIPGVRGGRWEVVWPSRLINYTRELCIELQNWCDENKGVPSALQVLNEWKRNPPIGITDVSDNRFCLTNTQGERWVDYEALQRTINNHVHYLGEDSNF</sequence>
<dbReference type="Proteomes" id="UP000765845">
    <property type="component" value="Unassembled WGS sequence"/>
</dbReference>
<name>A0ABX1GD83_9GAMM</name>
<gene>
    <name evidence="1" type="ORF">HCU74_05560</name>
</gene>
<reference evidence="1 2" key="1">
    <citation type="submission" date="2020-04" db="EMBL/GenBank/DDBJ databases">
        <authorList>
            <person name="Yoon J."/>
        </authorList>
    </citation>
    <scope>NUCLEOTIDE SEQUENCE [LARGE SCALE GENOMIC DNA]</scope>
    <source>
        <strain evidence="1 2">KMU-166</strain>
    </source>
</reference>
<accession>A0ABX1GD83</accession>
<evidence type="ECO:0000313" key="2">
    <source>
        <dbReference type="Proteomes" id="UP000765845"/>
    </source>
</evidence>
<comment type="caution">
    <text evidence="1">The sequence shown here is derived from an EMBL/GenBank/DDBJ whole genome shotgun (WGS) entry which is preliminary data.</text>
</comment>